<evidence type="ECO:0000313" key="3">
    <source>
        <dbReference type="Proteomes" id="UP001500711"/>
    </source>
</evidence>
<dbReference type="Proteomes" id="UP001500711">
    <property type="component" value="Unassembled WGS sequence"/>
</dbReference>
<name>A0ABP7BMA2_9PSEU</name>
<protein>
    <submittedName>
        <fullName evidence="2">Uncharacterized protein</fullName>
    </submittedName>
</protein>
<reference evidence="3" key="1">
    <citation type="journal article" date="2019" name="Int. J. Syst. Evol. Microbiol.">
        <title>The Global Catalogue of Microorganisms (GCM) 10K type strain sequencing project: providing services to taxonomists for standard genome sequencing and annotation.</title>
        <authorList>
            <consortium name="The Broad Institute Genomics Platform"/>
            <consortium name="The Broad Institute Genome Sequencing Center for Infectious Disease"/>
            <person name="Wu L."/>
            <person name="Ma J."/>
        </authorList>
    </citation>
    <scope>NUCLEOTIDE SEQUENCE [LARGE SCALE GENOMIC DNA]</scope>
    <source>
        <strain evidence="3">JCM 17494</strain>
    </source>
</reference>
<proteinExistence type="predicted"/>
<feature type="compositionally biased region" description="Basic and acidic residues" evidence="1">
    <location>
        <begin position="21"/>
        <end position="48"/>
    </location>
</feature>
<accession>A0ABP7BMA2</accession>
<feature type="region of interest" description="Disordered" evidence="1">
    <location>
        <begin position="1"/>
        <end position="49"/>
    </location>
</feature>
<evidence type="ECO:0000256" key="1">
    <source>
        <dbReference type="SAM" id="MobiDB-lite"/>
    </source>
</evidence>
<gene>
    <name evidence="2" type="ORF">GCM10022267_55040</name>
</gene>
<comment type="caution">
    <text evidence="2">The sequence shown here is derived from an EMBL/GenBank/DDBJ whole genome shotgun (WGS) entry which is preliminary data.</text>
</comment>
<dbReference type="EMBL" id="BAABBE010000016">
    <property type="protein sequence ID" value="GAA3661827.1"/>
    <property type="molecule type" value="Genomic_DNA"/>
</dbReference>
<feature type="region of interest" description="Disordered" evidence="1">
    <location>
        <begin position="99"/>
        <end position="118"/>
    </location>
</feature>
<keyword evidence="3" id="KW-1185">Reference proteome</keyword>
<sequence length="118" mass="12113">MHREQRGDPFQPRAVAGGGGNRDHRALHEPTDRAGEGTFHPGHDDDGVRGAQAFLFGEEAVQPATPTSVTVVTVRPTAAAMAAASRATGWSAVPAAATTTENPMGAAGRQTSRRAGAS</sequence>
<organism evidence="2 3">
    <name type="scientific">Lentzea roselyniae</name>
    <dbReference type="NCBI Taxonomy" id="531940"/>
    <lineage>
        <taxon>Bacteria</taxon>
        <taxon>Bacillati</taxon>
        <taxon>Actinomycetota</taxon>
        <taxon>Actinomycetes</taxon>
        <taxon>Pseudonocardiales</taxon>
        <taxon>Pseudonocardiaceae</taxon>
        <taxon>Lentzea</taxon>
    </lineage>
</organism>
<evidence type="ECO:0000313" key="2">
    <source>
        <dbReference type="EMBL" id="GAA3661827.1"/>
    </source>
</evidence>